<keyword evidence="1" id="KW-1133">Transmembrane helix</keyword>
<dbReference type="Proteomes" id="UP000467105">
    <property type="component" value="Chromosome"/>
</dbReference>
<keyword evidence="3" id="KW-1185">Reference proteome</keyword>
<keyword evidence="1" id="KW-0812">Transmembrane</keyword>
<proteinExistence type="predicted"/>
<name>A0A7I7Z3M7_9MYCO</name>
<evidence type="ECO:0000313" key="3">
    <source>
        <dbReference type="Proteomes" id="UP000467105"/>
    </source>
</evidence>
<accession>A0A7I7Z3M7</accession>
<gene>
    <name evidence="2" type="ORF">MPRM_55630</name>
</gene>
<protein>
    <submittedName>
        <fullName evidence="2">Uncharacterized protein</fullName>
    </submittedName>
</protein>
<organism evidence="2 3">
    <name type="scientific">Mycobacterium parmense</name>
    <dbReference type="NCBI Taxonomy" id="185642"/>
    <lineage>
        <taxon>Bacteria</taxon>
        <taxon>Bacillati</taxon>
        <taxon>Actinomycetota</taxon>
        <taxon>Actinomycetes</taxon>
        <taxon>Mycobacteriales</taxon>
        <taxon>Mycobacteriaceae</taxon>
        <taxon>Mycobacterium</taxon>
        <taxon>Mycobacterium simiae complex</taxon>
    </lineage>
</organism>
<reference evidence="2 3" key="1">
    <citation type="journal article" date="2019" name="Emerg. Microbes Infect.">
        <title>Comprehensive subspecies identification of 175 nontuberculous mycobacteria species based on 7547 genomic profiles.</title>
        <authorList>
            <person name="Matsumoto Y."/>
            <person name="Kinjo T."/>
            <person name="Motooka D."/>
            <person name="Nabeya D."/>
            <person name="Jung N."/>
            <person name="Uechi K."/>
            <person name="Horii T."/>
            <person name="Iida T."/>
            <person name="Fujita J."/>
            <person name="Nakamura S."/>
        </authorList>
    </citation>
    <scope>NUCLEOTIDE SEQUENCE [LARGE SCALE GENOMIC DNA]</scope>
    <source>
        <strain evidence="2 3">JCM 14742</strain>
    </source>
</reference>
<feature type="transmembrane region" description="Helical" evidence="1">
    <location>
        <begin position="26"/>
        <end position="46"/>
    </location>
</feature>
<sequence>MTEIPPPRPESRYGRPRLSRVSRHRLVIVGSALVIAAGVAVAVIGYQRLATSDVTGSLAGYG</sequence>
<evidence type="ECO:0000256" key="1">
    <source>
        <dbReference type="SAM" id="Phobius"/>
    </source>
</evidence>
<evidence type="ECO:0000313" key="2">
    <source>
        <dbReference type="EMBL" id="BBZ48282.1"/>
    </source>
</evidence>
<dbReference type="EMBL" id="AP022614">
    <property type="protein sequence ID" value="BBZ48282.1"/>
    <property type="molecule type" value="Genomic_DNA"/>
</dbReference>
<keyword evidence="1" id="KW-0472">Membrane</keyword>
<dbReference type="AlphaFoldDB" id="A0A7I7Z3M7"/>